<evidence type="ECO:0000313" key="2">
    <source>
        <dbReference type="Proteomes" id="UP001148312"/>
    </source>
</evidence>
<reference evidence="1" key="1">
    <citation type="submission" date="2022-12" db="EMBL/GenBank/DDBJ databases">
        <authorList>
            <person name="Petersen C."/>
        </authorList>
    </citation>
    <scope>NUCLEOTIDE SEQUENCE</scope>
    <source>
        <strain evidence="1">IBT 30728</strain>
    </source>
</reference>
<reference evidence="1" key="2">
    <citation type="journal article" date="2023" name="IMA Fungus">
        <title>Comparative genomic study of the Penicillium genus elucidates a diverse pangenome and 15 lateral gene transfer events.</title>
        <authorList>
            <person name="Petersen C."/>
            <person name="Sorensen T."/>
            <person name="Nielsen M.R."/>
            <person name="Sondergaard T.E."/>
            <person name="Sorensen J.L."/>
            <person name="Fitzpatrick D.A."/>
            <person name="Frisvad J.C."/>
            <person name="Nielsen K.L."/>
        </authorList>
    </citation>
    <scope>NUCLEOTIDE SEQUENCE</scope>
    <source>
        <strain evidence="1">IBT 30728</strain>
    </source>
</reference>
<dbReference type="Proteomes" id="UP001148312">
    <property type="component" value="Unassembled WGS sequence"/>
</dbReference>
<sequence>MRSNGGIHHHAANLKPVPLLATSKEGTATIAMEALLTRGREIPLDSSDSHCPQEWGVFIYQVVGYTSDDIVVRRAALALGSSEFGEWETFPATEATGGDRERASVWGQAERIVDVVDVVVARDGMPTSSYYQSD</sequence>
<comment type="caution">
    <text evidence="1">The sequence shown here is derived from an EMBL/GenBank/DDBJ whole genome shotgun (WGS) entry which is preliminary data.</text>
</comment>
<dbReference type="EMBL" id="JAPWDQ010000011">
    <property type="protein sequence ID" value="KAJ5475622.1"/>
    <property type="molecule type" value="Genomic_DNA"/>
</dbReference>
<dbReference type="GeneID" id="81627759"/>
<proteinExistence type="predicted"/>
<keyword evidence="2" id="KW-1185">Reference proteome</keyword>
<gene>
    <name evidence="1" type="ORF">N7539_007909</name>
</gene>
<organism evidence="1 2">
    <name type="scientific">Penicillium diatomitis</name>
    <dbReference type="NCBI Taxonomy" id="2819901"/>
    <lineage>
        <taxon>Eukaryota</taxon>
        <taxon>Fungi</taxon>
        <taxon>Dikarya</taxon>
        <taxon>Ascomycota</taxon>
        <taxon>Pezizomycotina</taxon>
        <taxon>Eurotiomycetes</taxon>
        <taxon>Eurotiomycetidae</taxon>
        <taxon>Eurotiales</taxon>
        <taxon>Aspergillaceae</taxon>
        <taxon>Penicillium</taxon>
    </lineage>
</organism>
<accession>A0A9W9WU91</accession>
<name>A0A9W9WU91_9EURO</name>
<dbReference type="AlphaFoldDB" id="A0A9W9WU91"/>
<dbReference type="RefSeq" id="XP_056787375.1">
    <property type="nucleotide sequence ID" value="XM_056937510.1"/>
</dbReference>
<evidence type="ECO:0000313" key="1">
    <source>
        <dbReference type="EMBL" id="KAJ5475622.1"/>
    </source>
</evidence>
<protein>
    <submittedName>
        <fullName evidence="1">Uncharacterized protein</fullName>
    </submittedName>
</protein>